<protein>
    <submittedName>
        <fullName evidence="2">Uncharacterized protein</fullName>
    </submittedName>
</protein>
<feature type="compositionally biased region" description="Basic and acidic residues" evidence="1">
    <location>
        <begin position="301"/>
        <end position="318"/>
    </location>
</feature>
<name>A0ABR1G576_AURAN</name>
<sequence>MAAVLECAADGSFDLENVADVDLDRAPSPAKPAPPSPAPPATTSASSSAAAHTYDKGYKRWEEFDADGAALEAEEAPAPAPTKREHLDGKPSAAPKEASAVDFSLPLFEKLPDEQRPYVAKMLDLAEADVASLPGDQREQIEGLRKMYAIQVAEKAAGKEPGRVDAPEQRAEDIDFSLSLFDKLPPDQKEYVTQVLVLPESMIGSLPAESQDTIRSFRDMYTEQKALKKAGPAAAAEAAAKKRCAKKTPEEEAKEREKQRMKPLLQMHEEMEKMKSWPSFRESTAAWEKLEAARLGALAESNRERDRRRESNVADAMKHVKTAGDASTTKAANKVKGAQKKQASRAKAKAKEDKKAQLAKLRKMAAGGLAL</sequence>
<evidence type="ECO:0000313" key="2">
    <source>
        <dbReference type="EMBL" id="KAK7248471.1"/>
    </source>
</evidence>
<evidence type="ECO:0000256" key="1">
    <source>
        <dbReference type="SAM" id="MobiDB-lite"/>
    </source>
</evidence>
<feature type="compositionally biased region" description="Low complexity" evidence="1">
    <location>
        <begin position="41"/>
        <end position="51"/>
    </location>
</feature>
<keyword evidence="3" id="KW-1185">Reference proteome</keyword>
<evidence type="ECO:0000313" key="3">
    <source>
        <dbReference type="Proteomes" id="UP001363151"/>
    </source>
</evidence>
<reference evidence="2 3" key="1">
    <citation type="submission" date="2024-03" db="EMBL/GenBank/DDBJ databases">
        <title>Aureococcus anophagefferens CCMP1851 and Kratosvirus quantuckense: Draft genome of a second virus-susceptible host strain in the model system.</title>
        <authorList>
            <person name="Chase E."/>
            <person name="Truchon A.R."/>
            <person name="Schepens W."/>
            <person name="Wilhelm S.W."/>
        </authorList>
    </citation>
    <scope>NUCLEOTIDE SEQUENCE [LARGE SCALE GENOMIC DNA]</scope>
    <source>
        <strain evidence="2 3">CCMP1851</strain>
    </source>
</reference>
<gene>
    <name evidence="2" type="ORF">SO694_00168013</name>
</gene>
<feature type="region of interest" description="Disordered" evidence="1">
    <location>
        <begin position="65"/>
        <end position="98"/>
    </location>
</feature>
<feature type="compositionally biased region" description="Pro residues" evidence="1">
    <location>
        <begin position="29"/>
        <end position="40"/>
    </location>
</feature>
<organism evidence="2 3">
    <name type="scientific">Aureococcus anophagefferens</name>
    <name type="common">Harmful bloom alga</name>
    <dbReference type="NCBI Taxonomy" id="44056"/>
    <lineage>
        <taxon>Eukaryota</taxon>
        <taxon>Sar</taxon>
        <taxon>Stramenopiles</taxon>
        <taxon>Ochrophyta</taxon>
        <taxon>Pelagophyceae</taxon>
        <taxon>Pelagomonadales</taxon>
        <taxon>Pelagomonadaceae</taxon>
        <taxon>Aureococcus</taxon>
    </lineage>
</organism>
<feature type="region of interest" description="Disordered" evidence="1">
    <location>
        <begin position="231"/>
        <end position="263"/>
    </location>
</feature>
<feature type="compositionally biased region" description="Basic and acidic residues" evidence="1">
    <location>
        <begin position="247"/>
        <end position="260"/>
    </location>
</feature>
<proteinExistence type="predicted"/>
<feature type="compositionally biased region" description="Basic residues" evidence="1">
    <location>
        <begin position="337"/>
        <end position="348"/>
    </location>
</feature>
<feature type="region of interest" description="Disordered" evidence="1">
    <location>
        <begin position="297"/>
        <end position="357"/>
    </location>
</feature>
<dbReference type="Proteomes" id="UP001363151">
    <property type="component" value="Unassembled WGS sequence"/>
</dbReference>
<accession>A0ABR1G576</accession>
<feature type="region of interest" description="Disordered" evidence="1">
    <location>
        <begin position="19"/>
        <end position="52"/>
    </location>
</feature>
<comment type="caution">
    <text evidence="2">The sequence shown here is derived from an EMBL/GenBank/DDBJ whole genome shotgun (WGS) entry which is preliminary data.</text>
</comment>
<dbReference type="EMBL" id="JBBJCI010000096">
    <property type="protein sequence ID" value="KAK7248471.1"/>
    <property type="molecule type" value="Genomic_DNA"/>
</dbReference>